<gene>
    <name evidence="7" type="ORF">LR394_30045</name>
</gene>
<keyword evidence="4" id="KW-0804">Transcription</keyword>
<dbReference type="SUPFAM" id="SSF88946">
    <property type="entry name" value="Sigma2 domain of RNA polymerase sigma factors"/>
    <property type="match status" value="1"/>
</dbReference>
<dbReference type="GO" id="GO:0016987">
    <property type="term" value="F:sigma factor activity"/>
    <property type="evidence" value="ECO:0007669"/>
    <property type="project" value="UniProtKB-KW"/>
</dbReference>
<evidence type="ECO:0000259" key="6">
    <source>
        <dbReference type="Pfam" id="PF08281"/>
    </source>
</evidence>
<dbReference type="InterPro" id="IPR007627">
    <property type="entry name" value="RNA_pol_sigma70_r2"/>
</dbReference>
<comment type="caution">
    <text evidence="7">The sequence shown here is derived from an EMBL/GenBank/DDBJ whole genome shotgun (WGS) entry which is preliminary data.</text>
</comment>
<dbReference type="Gene3D" id="1.10.1740.10">
    <property type="match status" value="1"/>
</dbReference>
<keyword evidence="8" id="KW-1185">Reference proteome</keyword>
<organism evidence="7 8">
    <name type="scientific">Kineosporia babensis</name>
    <dbReference type="NCBI Taxonomy" id="499548"/>
    <lineage>
        <taxon>Bacteria</taxon>
        <taxon>Bacillati</taxon>
        <taxon>Actinomycetota</taxon>
        <taxon>Actinomycetes</taxon>
        <taxon>Kineosporiales</taxon>
        <taxon>Kineosporiaceae</taxon>
        <taxon>Kineosporia</taxon>
    </lineage>
</organism>
<dbReference type="EMBL" id="JAJOMB010000020">
    <property type="protein sequence ID" value="MCD5315155.1"/>
    <property type="molecule type" value="Genomic_DNA"/>
</dbReference>
<comment type="similarity">
    <text evidence="1">Belongs to the sigma-70 factor family. ECF subfamily.</text>
</comment>
<dbReference type="GO" id="GO:0003677">
    <property type="term" value="F:DNA binding"/>
    <property type="evidence" value="ECO:0007669"/>
    <property type="project" value="InterPro"/>
</dbReference>
<dbReference type="Gene3D" id="1.10.10.10">
    <property type="entry name" value="Winged helix-like DNA-binding domain superfamily/Winged helix DNA-binding domain"/>
    <property type="match status" value="1"/>
</dbReference>
<evidence type="ECO:0000259" key="5">
    <source>
        <dbReference type="Pfam" id="PF04542"/>
    </source>
</evidence>
<dbReference type="SUPFAM" id="SSF88659">
    <property type="entry name" value="Sigma3 and sigma4 domains of RNA polymerase sigma factors"/>
    <property type="match status" value="1"/>
</dbReference>
<evidence type="ECO:0000256" key="4">
    <source>
        <dbReference type="ARBA" id="ARBA00023163"/>
    </source>
</evidence>
<protein>
    <submittedName>
        <fullName evidence="7">Sigma-70 family RNA polymerase sigma factor</fullName>
    </submittedName>
</protein>
<keyword evidence="3" id="KW-0731">Sigma factor</keyword>
<evidence type="ECO:0000256" key="2">
    <source>
        <dbReference type="ARBA" id="ARBA00023015"/>
    </source>
</evidence>
<dbReference type="GO" id="GO:0006352">
    <property type="term" value="P:DNA-templated transcription initiation"/>
    <property type="evidence" value="ECO:0007669"/>
    <property type="project" value="InterPro"/>
</dbReference>
<evidence type="ECO:0000313" key="7">
    <source>
        <dbReference type="EMBL" id="MCD5315155.1"/>
    </source>
</evidence>
<dbReference type="RefSeq" id="WP_231447956.1">
    <property type="nucleotide sequence ID" value="NZ_JAJOMB010000020.1"/>
</dbReference>
<name>A0A9X1NJD7_9ACTN</name>
<dbReference type="PANTHER" id="PTHR43133">
    <property type="entry name" value="RNA POLYMERASE ECF-TYPE SIGMA FACTO"/>
    <property type="match status" value="1"/>
</dbReference>
<evidence type="ECO:0000313" key="8">
    <source>
        <dbReference type="Proteomes" id="UP001138997"/>
    </source>
</evidence>
<dbReference type="InterPro" id="IPR013325">
    <property type="entry name" value="RNA_pol_sigma_r2"/>
</dbReference>
<evidence type="ECO:0000256" key="3">
    <source>
        <dbReference type="ARBA" id="ARBA00023082"/>
    </source>
</evidence>
<keyword evidence="2" id="KW-0805">Transcription regulation</keyword>
<dbReference type="Pfam" id="PF08281">
    <property type="entry name" value="Sigma70_r4_2"/>
    <property type="match status" value="1"/>
</dbReference>
<accession>A0A9X1NJD7</accession>
<dbReference type="NCBIfam" id="TIGR02937">
    <property type="entry name" value="sigma70-ECF"/>
    <property type="match status" value="1"/>
</dbReference>
<dbReference type="InterPro" id="IPR039425">
    <property type="entry name" value="RNA_pol_sigma-70-like"/>
</dbReference>
<dbReference type="InterPro" id="IPR013324">
    <property type="entry name" value="RNA_pol_sigma_r3/r4-like"/>
</dbReference>
<dbReference type="InterPro" id="IPR014284">
    <property type="entry name" value="RNA_pol_sigma-70_dom"/>
</dbReference>
<sequence>MKESRLDEERLLRLVARGDADAFDELYRRNAPWLAVRLRRRCPDDGIVAEVLQDTFVTVWRAAGSFSDLHPRGSAAGWLWTIAARRLVDALRRQARRPEVPTDDLPAVSTPAAEDEALSATVGHEVGAALSRLAPELQDVIRSMVLDGLTVRETSILLGVPEGTVKRRARQARQSLREALG</sequence>
<dbReference type="InterPro" id="IPR036388">
    <property type="entry name" value="WH-like_DNA-bd_sf"/>
</dbReference>
<dbReference type="InterPro" id="IPR013249">
    <property type="entry name" value="RNA_pol_sigma70_r4_t2"/>
</dbReference>
<reference evidence="7" key="1">
    <citation type="submission" date="2021-11" db="EMBL/GenBank/DDBJ databases">
        <title>Streptomyces corallinus and Kineosporia corallina sp. nov., two new coral-derived marine actinobacteria.</title>
        <authorList>
            <person name="Buangrab K."/>
            <person name="Sutthacheep M."/>
            <person name="Yeemin T."/>
            <person name="Harunari E."/>
            <person name="Igarashi Y."/>
            <person name="Sripreechasak P."/>
            <person name="Kanchanasin P."/>
            <person name="Tanasupawat S."/>
            <person name="Phongsopitanun W."/>
        </authorList>
    </citation>
    <scope>NUCLEOTIDE SEQUENCE</scope>
    <source>
        <strain evidence="7">JCM 31032</strain>
    </source>
</reference>
<feature type="domain" description="RNA polymerase sigma-70 region 2" evidence="5">
    <location>
        <begin position="26"/>
        <end position="97"/>
    </location>
</feature>
<feature type="domain" description="RNA polymerase sigma factor 70 region 4 type 2" evidence="6">
    <location>
        <begin position="125"/>
        <end position="176"/>
    </location>
</feature>
<evidence type="ECO:0000256" key="1">
    <source>
        <dbReference type="ARBA" id="ARBA00010641"/>
    </source>
</evidence>
<proteinExistence type="inferred from homology"/>
<dbReference type="AlphaFoldDB" id="A0A9X1NJD7"/>
<dbReference type="Proteomes" id="UP001138997">
    <property type="component" value="Unassembled WGS sequence"/>
</dbReference>
<dbReference type="Pfam" id="PF04542">
    <property type="entry name" value="Sigma70_r2"/>
    <property type="match status" value="1"/>
</dbReference>
<dbReference type="PANTHER" id="PTHR43133:SF46">
    <property type="entry name" value="RNA POLYMERASE SIGMA-70 FACTOR ECF SUBFAMILY"/>
    <property type="match status" value="1"/>
</dbReference>